<dbReference type="Proteomes" id="UP001055879">
    <property type="component" value="Linkage Group LG06"/>
</dbReference>
<proteinExistence type="predicted"/>
<evidence type="ECO:0000313" key="2">
    <source>
        <dbReference type="Proteomes" id="UP001055879"/>
    </source>
</evidence>
<sequence length="382" mass="44895">MTSRETLAIGTDTKPPVLFKGEYEQWKDGFLNFVDRHELGDFIRKSIEEGVMKPVMTTRLIGTVPTQIELKYHELEDDNLKIAKASGKKMWDQLEKMMLGSKVGNRLKLSNCLNNYEEFKGRIGESLEGTYDRFMTLLNELSKNKVTKSQIEQNVKFLSILLPEWKRFARQMKQIKDLNEIPLHEVYETLKQNEEEVDEILDEKRQKVKTVEDTVSLVVKKKKNKTIVYESEENEAYVNSDTDKNEQLKQAILLLTNAFQKKFYKKPSSNNQRYEGKKFEGKRIEEKKPEEGRYHAEGKRIEEKKSEERRFQAEGSSQSEPPTCYNCGKTCHIARYCRRPKVRNSDYYKNKMLIAKQQEAGKALMADDEYWLHHSDEEEEDE</sequence>
<evidence type="ECO:0000313" key="1">
    <source>
        <dbReference type="EMBL" id="KAI3718233.1"/>
    </source>
</evidence>
<reference evidence="2" key="1">
    <citation type="journal article" date="2022" name="Mol. Ecol. Resour.">
        <title>The genomes of chicory, endive, great burdock and yacon provide insights into Asteraceae palaeo-polyploidization history and plant inulin production.</title>
        <authorList>
            <person name="Fan W."/>
            <person name="Wang S."/>
            <person name="Wang H."/>
            <person name="Wang A."/>
            <person name="Jiang F."/>
            <person name="Liu H."/>
            <person name="Zhao H."/>
            <person name="Xu D."/>
            <person name="Zhang Y."/>
        </authorList>
    </citation>
    <scope>NUCLEOTIDE SEQUENCE [LARGE SCALE GENOMIC DNA]</scope>
    <source>
        <strain evidence="2">cv. Niubang</strain>
    </source>
</reference>
<reference evidence="1 2" key="2">
    <citation type="journal article" date="2022" name="Mol. Ecol. Resour.">
        <title>The genomes of chicory, endive, great burdock and yacon provide insights into Asteraceae paleo-polyploidization history and plant inulin production.</title>
        <authorList>
            <person name="Fan W."/>
            <person name="Wang S."/>
            <person name="Wang H."/>
            <person name="Wang A."/>
            <person name="Jiang F."/>
            <person name="Liu H."/>
            <person name="Zhao H."/>
            <person name="Xu D."/>
            <person name="Zhang Y."/>
        </authorList>
    </citation>
    <scope>NUCLEOTIDE SEQUENCE [LARGE SCALE GENOMIC DNA]</scope>
    <source>
        <strain evidence="2">cv. Niubang</strain>
    </source>
</reference>
<organism evidence="1 2">
    <name type="scientific">Arctium lappa</name>
    <name type="common">Greater burdock</name>
    <name type="synonym">Lappa major</name>
    <dbReference type="NCBI Taxonomy" id="4217"/>
    <lineage>
        <taxon>Eukaryota</taxon>
        <taxon>Viridiplantae</taxon>
        <taxon>Streptophyta</taxon>
        <taxon>Embryophyta</taxon>
        <taxon>Tracheophyta</taxon>
        <taxon>Spermatophyta</taxon>
        <taxon>Magnoliopsida</taxon>
        <taxon>eudicotyledons</taxon>
        <taxon>Gunneridae</taxon>
        <taxon>Pentapetalae</taxon>
        <taxon>asterids</taxon>
        <taxon>campanulids</taxon>
        <taxon>Asterales</taxon>
        <taxon>Asteraceae</taxon>
        <taxon>Carduoideae</taxon>
        <taxon>Cardueae</taxon>
        <taxon>Arctiinae</taxon>
        <taxon>Arctium</taxon>
    </lineage>
</organism>
<comment type="caution">
    <text evidence="1">The sequence shown here is derived from an EMBL/GenBank/DDBJ whole genome shotgun (WGS) entry which is preliminary data.</text>
</comment>
<protein>
    <submittedName>
        <fullName evidence="1">Uncharacterized protein</fullName>
    </submittedName>
</protein>
<name>A0ACB9B9G5_ARCLA</name>
<keyword evidence="2" id="KW-1185">Reference proteome</keyword>
<gene>
    <name evidence="1" type="ORF">L6452_19095</name>
</gene>
<accession>A0ACB9B9G5</accession>
<dbReference type="EMBL" id="CM042052">
    <property type="protein sequence ID" value="KAI3718233.1"/>
    <property type="molecule type" value="Genomic_DNA"/>
</dbReference>